<gene>
    <name evidence="2" type="ORF">Micbo1qcDRAFT_220506</name>
</gene>
<sequence>MLATYAVQTLSLLSALVMAAPAPAPAAGPTISTRATSDFGGLAPRDAENADVSIAADTVKIQYYKDWACRDYNVDFTISLGTCYNYGFTGTHSANSVSWPGGAGASVACFYYSDKDCQGASHGVWRDGCVSDLTRYESVRCRYL</sequence>
<evidence type="ECO:0000313" key="2">
    <source>
        <dbReference type="EMBL" id="KXJ93881.1"/>
    </source>
</evidence>
<keyword evidence="1" id="KW-0732">Signal</keyword>
<evidence type="ECO:0000313" key="3">
    <source>
        <dbReference type="Proteomes" id="UP000070501"/>
    </source>
</evidence>
<feature type="chain" id="PRO_5007293572" evidence="1">
    <location>
        <begin position="20"/>
        <end position="144"/>
    </location>
</feature>
<dbReference type="OrthoDB" id="5133123at2759"/>
<accession>A0A136J9P5</accession>
<reference evidence="3" key="1">
    <citation type="submission" date="2016-02" db="EMBL/GenBank/DDBJ databases">
        <title>Draft genome sequence of Microdochium bolleyi, a fungal endophyte of beachgrass.</title>
        <authorList>
            <consortium name="DOE Joint Genome Institute"/>
            <person name="David A.S."/>
            <person name="May G."/>
            <person name="Haridas S."/>
            <person name="Lim J."/>
            <person name="Wang M."/>
            <person name="Labutti K."/>
            <person name="Lipzen A."/>
            <person name="Barry K."/>
            <person name="Grigoriev I.V."/>
        </authorList>
    </citation>
    <scope>NUCLEOTIDE SEQUENCE [LARGE SCALE GENOMIC DNA]</scope>
    <source>
        <strain evidence="3">J235TASD1</strain>
    </source>
</reference>
<organism evidence="2 3">
    <name type="scientific">Microdochium bolleyi</name>
    <dbReference type="NCBI Taxonomy" id="196109"/>
    <lineage>
        <taxon>Eukaryota</taxon>
        <taxon>Fungi</taxon>
        <taxon>Dikarya</taxon>
        <taxon>Ascomycota</taxon>
        <taxon>Pezizomycotina</taxon>
        <taxon>Sordariomycetes</taxon>
        <taxon>Xylariomycetidae</taxon>
        <taxon>Xylariales</taxon>
        <taxon>Microdochiaceae</taxon>
        <taxon>Microdochium</taxon>
    </lineage>
</organism>
<name>A0A136J9P5_9PEZI</name>
<dbReference type="EMBL" id="KQ964247">
    <property type="protein sequence ID" value="KXJ93881.1"/>
    <property type="molecule type" value="Genomic_DNA"/>
</dbReference>
<evidence type="ECO:0000256" key="1">
    <source>
        <dbReference type="SAM" id="SignalP"/>
    </source>
</evidence>
<feature type="signal peptide" evidence="1">
    <location>
        <begin position="1"/>
        <end position="19"/>
    </location>
</feature>
<dbReference type="AlphaFoldDB" id="A0A136J9P5"/>
<dbReference type="Proteomes" id="UP000070501">
    <property type="component" value="Unassembled WGS sequence"/>
</dbReference>
<keyword evidence="3" id="KW-1185">Reference proteome</keyword>
<dbReference type="InParanoid" id="A0A136J9P5"/>
<proteinExistence type="predicted"/>
<protein>
    <submittedName>
        <fullName evidence="2">Uncharacterized protein</fullName>
    </submittedName>
</protein>